<keyword evidence="1" id="KW-0489">Methyltransferase</keyword>
<dbReference type="Gene3D" id="3.40.50.150">
    <property type="entry name" value="Vaccinia Virus protein VP39"/>
    <property type="match status" value="1"/>
</dbReference>
<proteinExistence type="predicted"/>
<dbReference type="GO" id="GO:0032259">
    <property type="term" value="P:methylation"/>
    <property type="evidence" value="ECO:0007669"/>
    <property type="project" value="UniProtKB-KW"/>
</dbReference>
<keyword evidence="2" id="KW-1185">Reference proteome</keyword>
<dbReference type="InterPro" id="IPR029063">
    <property type="entry name" value="SAM-dependent_MTases_sf"/>
</dbReference>
<keyword evidence="1" id="KW-0808">Transferase</keyword>
<dbReference type="AlphaFoldDB" id="A0A1Y1ZNM6"/>
<dbReference type="CDD" id="cd02440">
    <property type="entry name" value="AdoMet_MTases"/>
    <property type="match status" value="1"/>
</dbReference>
<name>A0A1Y1ZNM6_9PLEO</name>
<comment type="caution">
    <text evidence="1">The sequence shown here is derived from an EMBL/GenBank/DDBJ whole genome shotgun (WGS) entry which is preliminary data.</text>
</comment>
<accession>A0A1Y1ZNM6</accession>
<dbReference type="SUPFAM" id="SSF53335">
    <property type="entry name" value="S-adenosyl-L-methionine-dependent methyltransferases"/>
    <property type="match status" value="1"/>
</dbReference>
<evidence type="ECO:0000313" key="2">
    <source>
        <dbReference type="Proteomes" id="UP000193144"/>
    </source>
</evidence>
<dbReference type="OrthoDB" id="417697at2759"/>
<dbReference type="EMBL" id="MCFA01000057">
    <property type="protein sequence ID" value="ORY11852.1"/>
    <property type="molecule type" value="Genomic_DNA"/>
</dbReference>
<dbReference type="GO" id="GO:0008168">
    <property type="term" value="F:methyltransferase activity"/>
    <property type="evidence" value="ECO:0007669"/>
    <property type="project" value="UniProtKB-KW"/>
</dbReference>
<reference evidence="1 2" key="1">
    <citation type="submission" date="2016-07" db="EMBL/GenBank/DDBJ databases">
        <title>Pervasive Adenine N6-methylation of Active Genes in Fungi.</title>
        <authorList>
            <consortium name="DOE Joint Genome Institute"/>
            <person name="Mondo S.J."/>
            <person name="Dannebaum R.O."/>
            <person name="Kuo R.C."/>
            <person name="Labutti K."/>
            <person name="Haridas S."/>
            <person name="Kuo A."/>
            <person name="Salamov A."/>
            <person name="Ahrendt S.R."/>
            <person name="Lipzen A."/>
            <person name="Sullivan W."/>
            <person name="Andreopoulos W.B."/>
            <person name="Clum A."/>
            <person name="Lindquist E."/>
            <person name="Daum C."/>
            <person name="Ramamoorthy G.K."/>
            <person name="Gryganskyi A."/>
            <person name="Culley D."/>
            <person name="Magnuson J.K."/>
            <person name="James T.Y."/>
            <person name="O'Malley M.A."/>
            <person name="Stajich J.E."/>
            <person name="Spatafora J.W."/>
            <person name="Visel A."/>
            <person name="Grigoriev I.V."/>
        </authorList>
    </citation>
    <scope>NUCLEOTIDE SEQUENCE [LARGE SCALE GENOMIC DNA]</scope>
    <source>
        <strain evidence="1 2">CBS 115471</strain>
    </source>
</reference>
<gene>
    <name evidence="1" type="ORF">BCR34DRAFT_316041</name>
</gene>
<dbReference type="STRING" id="1231657.A0A1Y1ZNM6"/>
<evidence type="ECO:0000313" key="1">
    <source>
        <dbReference type="EMBL" id="ORY11852.1"/>
    </source>
</evidence>
<dbReference type="PANTHER" id="PTHR43591">
    <property type="entry name" value="METHYLTRANSFERASE"/>
    <property type="match status" value="1"/>
</dbReference>
<dbReference type="Proteomes" id="UP000193144">
    <property type="component" value="Unassembled WGS sequence"/>
</dbReference>
<organism evidence="1 2">
    <name type="scientific">Clohesyomyces aquaticus</name>
    <dbReference type="NCBI Taxonomy" id="1231657"/>
    <lineage>
        <taxon>Eukaryota</taxon>
        <taxon>Fungi</taxon>
        <taxon>Dikarya</taxon>
        <taxon>Ascomycota</taxon>
        <taxon>Pezizomycotina</taxon>
        <taxon>Dothideomycetes</taxon>
        <taxon>Pleosporomycetidae</taxon>
        <taxon>Pleosporales</taxon>
        <taxon>Lindgomycetaceae</taxon>
        <taxon>Clohesyomyces</taxon>
    </lineage>
</organism>
<dbReference type="PANTHER" id="PTHR43591:SF50">
    <property type="entry name" value="METHYLTRANSFERASE DOMAIN-CONTAINING PROTEIN-RELATED"/>
    <property type="match status" value="1"/>
</dbReference>
<sequence>MAAEYSKGRNLISATKLNYFHYFLKQLSGYSLHPRIKLPSSEPARIADLGTQTAIWPITLADDPTLSIQVDGFDLSPNFFPPAPWRPNNVELHVHDIYTPFNEGFLGKFHVVHLRLFLTLSSEKVSAILRNAMTLLKPGGYIQWTEHDKTNITPTAAYMGQSAEAAQAFIDLQKEPFPGYDPLWVNGIASAMTENGLQVAAEDRIRVRASMLPQMNELHLISLMDVQPGLSKAIDDFRDKYMEKLKEEYSNGVSTIDGFITVVGQKPSN</sequence>
<protein>
    <submittedName>
        <fullName evidence="1">S-adenosyl-L-methionine-dependent methyltransferase</fullName>
    </submittedName>
</protein>